<dbReference type="PANTHER" id="PTHR14611">
    <property type="entry name" value="TECTONIC FAMILY MEMBER"/>
    <property type="match status" value="1"/>
</dbReference>
<dbReference type="EMBL" id="OW240918">
    <property type="protein sequence ID" value="CAH2307852.1"/>
    <property type="molecule type" value="Genomic_DNA"/>
</dbReference>
<dbReference type="InterPro" id="IPR040354">
    <property type="entry name" value="TCTN1-3"/>
</dbReference>
<proteinExistence type="inferred from homology"/>
<dbReference type="GO" id="GO:0007224">
    <property type="term" value="P:smoothened signaling pathway"/>
    <property type="evidence" value="ECO:0007669"/>
    <property type="project" value="TreeGrafter"/>
</dbReference>
<organism evidence="8 9">
    <name type="scientific">Pelobates cultripes</name>
    <name type="common">Western spadefoot toad</name>
    <dbReference type="NCBI Taxonomy" id="61616"/>
    <lineage>
        <taxon>Eukaryota</taxon>
        <taxon>Metazoa</taxon>
        <taxon>Chordata</taxon>
        <taxon>Craniata</taxon>
        <taxon>Vertebrata</taxon>
        <taxon>Euteleostomi</taxon>
        <taxon>Amphibia</taxon>
        <taxon>Batrachia</taxon>
        <taxon>Anura</taxon>
        <taxon>Pelobatoidea</taxon>
        <taxon>Pelobatidae</taxon>
        <taxon>Pelobates</taxon>
    </lineage>
</organism>
<dbReference type="Pfam" id="PF25752">
    <property type="entry name" value="DUF1619_N"/>
    <property type="match status" value="1"/>
</dbReference>
<keyword evidence="4" id="KW-0970">Cilium biogenesis/degradation</keyword>
<keyword evidence="3" id="KW-0732">Signal</keyword>
<sequence>MWRRSDSAICWRKPTLLQNYISRHAHGAQRSPLPLPCMWRRSDSAICWRKPTLLQNYISRHAHGAQRSPLPLAAAQPAGFAVTLVTGRCGLKMCSVLRLLLLGAVLGLKVRAVTGASGDVVICTCDLTPGICDINCCCDPDCTSTDATSVFSYCLPGSNKVHIQVCLYNWLIFRSNTPYSTVLVTSSSVPRTPDLFCVLPGDSTLNYFVTPQTVNETNFSSLSETYKGFSFSPVSLPVPTFTSFYKAGDPILTLSAPGVLGVLRQPAPVGAQIFCSDTNPARFLQNGTTSCLRIISDLNTSCLSDRALSASSYYQNISVLRVPTDAANKTALNVEVTGLVPESPALHGNSCDNVVSQVIYTVVYNGTQGIQNVSVSFILLNVTSSQLLTQSFTVLYKSASATSMSSVTRSGNPGYLTGRPVLTDNGSLTLLTLQGDGSCSHSPVQFGVNSVSGCPITVGDNETCSDLRARAYNLLLGGSFPQRVATFGNATVTQSADWTSIIYQNCSTQNDVNCTTGCLIPVYLHVQILWAEVGLLSNPEAQVQGARLKYSCQSVKCLDVVMLHTQASFTDITPRGPAPRSQPSITDREPLDFFFPFQTNGAVQTCALLQLILCIFSLCLCL</sequence>
<dbReference type="PANTHER" id="PTHR14611:SF4">
    <property type="entry name" value="TECTONIC-3"/>
    <property type="match status" value="1"/>
</dbReference>
<comment type="subunit">
    <text evidence="2">Part of the tectonic-like complex (also named B9 complex).</text>
</comment>
<name>A0AAD1WG73_PELCU</name>
<feature type="domain" description="Tectonic-1-3" evidence="6">
    <location>
        <begin position="243"/>
        <end position="394"/>
    </location>
</feature>
<gene>
    <name evidence="8" type="ORF">PECUL_23A020072</name>
</gene>
<dbReference type="Pfam" id="PF07773">
    <property type="entry name" value="TCTN_DUF1619"/>
    <property type="match status" value="2"/>
</dbReference>
<dbReference type="InterPro" id="IPR057724">
    <property type="entry name" value="TCTN1-3_N"/>
</dbReference>
<evidence type="ECO:0000259" key="6">
    <source>
        <dbReference type="Pfam" id="PF07773"/>
    </source>
</evidence>
<evidence type="ECO:0000313" key="8">
    <source>
        <dbReference type="EMBL" id="CAH2307852.1"/>
    </source>
</evidence>
<evidence type="ECO:0000259" key="7">
    <source>
        <dbReference type="Pfam" id="PF25752"/>
    </source>
</evidence>
<reference evidence="8" key="1">
    <citation type="submission" date="2022-03" db="EMBL/GenBank/DDBJ databases">
        <authorList>
            <person name="Alioto T."/>
            <person name="Alioto T."/>
            <person name="Gomez Garrido J."/>
        </authorList>
    </citation>
    <scope>NUCLEOTIDE SEQUENCE</scope>
</reference>
<feature type="domain" description="Tectonic-1-3" evidence="6">
    <location>
        <begin position="410"/>
        <end position="568"/>
    </location>
</feature>
<dbReference type="AlphaFoldDB" id="A0AAD1WG73"/>
<protein>
    <recommendedName>
        <fullName evidence="10">Tectonic domain-containing protein</fullName>
    </recommendedName>
</protein>
<evidence type="ECO:0000313" key="9">
    <source>
        <dbReference type="Proteomes" id="UP001295444"/>
    </source>
</evidence>
<evidence type="ECO:0000256" key="4">
    <source>
        <dbReference type="ARBA" id="ARBA00022794"/>
    </source>
</evidence>
<evidence type="ECO:0000256" key="5">
    <source>
        <dbReference type="ARBA" id="ARBA00023180"/>
    </source>
</evidence>
<dbReference type="InterPro" id="IPR011677">
    <property type="entry name" value="TCTN1-3_dom"/>
</dbReference>
<evidence type="ECO:0000256" key="2">
    <source>
        <dbReference type="ARBA" id="ARBA00011495"/>
    </source>
</evidence>
<evidence type="ECO:0000256" key="1">
    <source>
        <dbReference type="ARBA" id="ARBA00007633"/>
    </source>
</evidence>
<keyword evidence="9" id="KW-1185">Reference proteome</keyword>
<keyword evidence="5" id="KW-0325">Glycoprotein</keyword>
<evidence type="ECO:0000256" key="3">
    <source>
        <dbReference type="ARBA" id="ARBA00022729"/>
    </source>
</evidence>
<dbReference type="GO" id="GO:0060271">
    <property type="term" value="P:cilium assembly"/>
    <property type="evidence" value="ECO:0007669"/>
    <property type="project" value="TreeGrafter"/>
</dbReference>
<comment type="similarity">
    <text evidence="1">Belongs to the tectonic family.</text>
</comment>
<accession>A0AAD1WG73</accession>
<dbReference type="Proteomes" id="UP001295444">
    <property type="component" value="Chromosome 07"/>
</dbReference>
<evidence type="ECO:0008006" key="10">
    <source>
        <dbReference type="Google" id="ProtNLM"/>
    </source>
</evidence>
<feature type="domain" description="Tectonic-1-3 N-terminal" evidence="7">
    <location>
        <begin position="120"/>
        <end position="219"/>
    </location>
</feature>